<keyword evidence="2" id="KW-0812">Transmembrane</keyword>
<feature type="transmembrane region" description="Helical" evidence="2">
    <location>
        <begin position="442"/>
        <end position="463"/>
    </location>
</feature>
<dbReference type="PANTHER" id="PTHR40940:SF2">
    <property type="entry name" value="BATD"/>
    <property type="match status" value="1"/>
</dbReference>
<proteinExistence type="predicted"/>
<dbReference type="Proteomes" id="UP000034444">
    <property type="component" value="Chromosome"/>
</dbReference>
<reference evidence="3 4" key="1">
    <citation type="submission" date="2015-04" db="EMBL/GenBank/DDBJ databases">
        <title>Complete genome sequence of Sulfurovum lithotrophicum ATCC BAA-797T.</title>
        <authorList>
            <person name="Ahn J."/>
            <person name="Park G."/>
            <person name="Jeon W."/>
            <person name="Jang Y."/>
            <person name="Jang M."/>
            <person name="Lee H."/>
            <person name="Lee H."/>
        </authorList>
    </citation>
    <scope>NUCLEOTIDE SEQUENCE [LARGE SCALE GENOMIC DNA]</scope>
    <source>
        <strain evidence="4">ATCC BAA-797 / 42BKT</strain>
    </source>
</reference>
<evidence type="ECO:0000256" key="1">
    <source>
        <dbReference type="SAM" id="MobiDB-lite"/>
    </source>
</evidence>
<dbReference type="OrthoDB" id="5372079at2"/>
<dbReference type="Pfam" id="PF13584">
    <property type="entry name" value="BatD"/>
    <property type="match status" value="2"/>
</dbReference>
<evidence type="ECO:0008006" key="5">
    <source>
        <dbReference type="Google" id="ProtNLM"/>
    </source>
</evidence>
<organism evidence="3 4">
    <name type="scientific">Sulfurovum lithotrophicum</name>
    <dbReference type="NCBI Taxonomy" id="206403"/>
    <lineage>
        <taxon>Bacteria</taxon>
        <taxon>Pseudomonadati</taxon>
        <taxon>Campylobacterota</taxon>
        <taxon>Epsilonproteobacteria</taxon>
        <taxon>Campylobacterales</taxon>
        <taxon>Sulfurovaceae</taxon>
        <taxon>Sulfurovum</taxon>
    </lineage>
</organism>
<protein>
    <recommendedName>
        <fullName evidence="5">BatD protein</fullName>
    </recommendedName>
</protein>
<feature type="region of interest" description="Disordered" evidence="1">
    <location>
        <begin position="401"/>
        <end position="431"/>
    </location>
</feature>
<evidence type="ECO:0000313" key="3">
    <source>
        <dbReference type="EMBL" id="AKF24306.1"/>
    </source>
</evidence>
<dbReference type="InterPro" id="IPR025738">
    <property type="entry name" value="BatD"/>
</dbReference>
<keyword evidence="4" id="KW-1185">Reference proteome</keyword>
<keyword evidence="2" id="KW-0472">Membrane</keyword>
<gene>
    <name evidence="3" type="ORF">YH65_02035</name>
</gene>
<keyword evidence="2" id="KW-1133">Transmembrane helix</keyword>
<sequence length="533" mass="59904">MTKSQKGVMVPIHGDQGIQKLLLLILALCTFANANEVEVFSYVPEAKALVSDTEIVAGHMVRLKIRANGDKVVFPKIDEIDGVKVLEEREIVVNRPHYINGVLKKERTIRIYTFAPHHDVTIPSYNVEIDGRTYRTKPIKIKVMPVNAQNTEDSNKFFLHLETNKKSAIIGEPIVITVSLSLKIGTRLSENPIYTRPAFEGFFSEDLGEEKVYIKRDRQITEVKYLLTPHSAGSFSVGPARAKIGVSDRSKLDMFGRAVRTYWVPIASNSVKIDVTKKPQESDLVGRFTIESSLDTNNVKANEPVTLTVKIAGNGTLEGFEFPDFEMDGVTVYSDDAEVRTTLEGNQVKSDYVKSFTFISDHDFTIPARRISAYDTKSKTVKYLETPSYDVHVEGSRGIAAQKSQSRTAGAGKVHSDLKQPQKSMLDTEEGKNISEVQPPPWWMIASAFVLGLLAMYLFQYFLSTKRKRRRAAVKESEALQILYPHTNRSKAVEDMVRTLYAKENGDKTIVIDKAVLKMLVEKYENNLGKRSK</sequence>
<dbReference type="EMBL" id="CP011308">
    <property type="protein sequence ID" value="AKF24306.1"/>
    <property type="molecule type" value="Genomic_DNA"/>
</dbReference>
<evidence type="ECO:0000256" key="2">
    <source>
        <dbReference type="SAM" id="Phobius"/>
    </source>
</evidence>
<evidence type="ECO:0000313" key="4">
    <source>
        <dbReference type="Proteomes" id="UP000034444"/>
    </source>
</evidence>
<dbReference type="PANTHER" id="PTHR40940">
    <property type="entry name" value="PROTEIN BATD-RELATED"/>
    <property type="match status" value="1"/>
</dbReference>
<name>A0A7U4RQ48_9BACT</name>
<reference evidence="4" key="2">
    <citation type="journal article" date="2017" name="Stand. Genomic Sci.">
        <title>Complete genome sequence of the sulfur-oxidizing chemolithoautotrophic Sulfurovum lithotrophicum 42BKTT.</title>
        <authorList>
            <person name="Jeon W."/>
            <person name="Priscilla L."/>
            <person name="Park G."/>
            <person name="Lee H."/>
            <person name="Lee N."/>
            <person name="Lee D."/>
            <person name="Kwon H."/>
            <person name="Ahn I."/>
            <person name="Lee C."/>
            <person name="Lee H."/>
            <person name="Ahn J."/>
        </authorList>
    </citation>
    <scope>NUCLEOTIDE SEQUENCE [LARGE SCALE GENOMIC DNA]</scope>
    <source>
        <strain evidence="4">ATCC BAA-797 / 42BKT</strain>
    </source>
</reference>
<dbReference type="KEGG" id="slh:YH65_02035"/>
<dbReference type="AlphaFoldDB" id="A0A7U4RQ48"/>
<accession>A0A7U4RQ48</accession>